<dbReference type="InterPro" id="IPR057336">
    <property type="entry name" value="GerAC_N"/>
</dbReference>
<organism evidence="11 13">
    <name type="scientific">Bacillus thuringiensis</name>
    <dbReference type="NCBI Taxonomy" id="1428"/>
    <lineage>
        <taxon>Bacteria</taxon>
        <taxon>Bacillati</taxon>
        <taxon>Bacillota</taxon>
        <taxon>Bacilli</taxon>
        <taxon>Bacillales</taxon>
        <taxon>Bacillaceae</taxon>
        <taxon>Bacillus</taxon>
        <taxon>Bacillus cereus group</taxon>
    </lineage>
</organism>
<reference evidence="10 12" key="1">
    <citation type="journal article" date="2015" name="Genome Announc.">
        <title>Complete genome sequences for 35 biothreat assay-relevant bacillus species.</title>
        <authorList>
            <person name="Johnson S.L."/>
            <person name="Daligault H.E."/>
            <person name="Davenport K.W."/>
            <person name="Jaissle J."/>
            <person name="Frey K.G."/>
            <person name="Ladner J.T."/>
            <person name="Broomall S.M."/>
            <person name="Bishop-Lilly K.A."/>
            <person name="Bruce D.C."/>
            <person name="Gibbons H.S."/>
            <person name="Coyne S.R."/>
            <person name="Lo C.C."/>
            <person name="Meincke L."/>
            <person name="Munk A.C."/>
            <person name="Koroleva G.I."/>
            <person name="Rosenzweig C.N."/>
            <person name="Palacios G.F."/>
            <person name="Redden C.L."/>
            <person name="Minogue T.D."/>
            <person name="Chain P.S."/>
        </authorList>
    </citation>
    <scope>NUCLEOTIDE SEQUENCE [LARGE SCALE GENOMIC DNA]</scope>
    <source>
        <strain evidence="10 12">HD1011</strain>
    </source>
</reference>
<protein>
    <submittedName>
        <fullName evidence="11">Ger(X)C family spore germination protein</fullName>
    </submittedName>
    <submittedName>
        <fullName evidence="10">Germination, Ger(X)C family protein</fullName>
    </submittedName>
</protein>
<evidence type="ECO:0000256" key="1">
    <source>
        <dbReference type="ARBA" id="ARBA00004635"/>
    </source>
</evidence>
<dbReference type="PANTHER" id="PTHR35789:SF1">
    <property type="entry name" value="SPORE GERMINATION PROTEIN B3"/>
    <property type="match status" value="1"/>
</dbReference>
<evidence type="ECO:0000313" key="11">
    <source>
        <dbReference type="EMBL" id="QKH27876.1"/>
    </source>
</evidence>
<feature type="domain" description="Spore germination GerAC-like C-terminal" evidence="8">
    <location>
        <begin position="224"/>
        <end position="391"/>
    </location>
</feature>
<dbReference type="EMBL" id="CP009335">
    <property type="protein sequence ID" value="AJG76701.1"/>
    <property type="molecule type" value="Genomic_DNA"/>
</dbReference>
<evidence type="ECO:0000256" key="2">
    <source>
        <dbReference type="ARBA" id="ARBA00007886"/>
    </source>
</evidence>
<dbReference type="Pfam" id="PF05504">
    <property type="entry name" value="Spore_GerAC"/>
    <property type="match status" value="1"/>
</dbReference>
<dbReference type="KEGG" id="btw:BF38_4310"/>
<evidence type="ECO:0000313" key="13">
    <source>
        <dbReference type="Proteomes" id="UP000501107"/>
    </source>
</evidence>
<evidence type="ECO:0000313" key="10">
    <source>
        <dbReference type="EMBL" id="AJG76701.1"/>
    </source>
</evidence>
<comment type="subcellular location">
    <subcellularLocation>
        <location evidence="1">Membrane</location>
        <topology evidence="1">Lipid-anchor</topology>
    </subcellularLocation>
</comment>
<dbReference type="PROSITE" id="PS51257">
    <property type="entry name" value="PROKAR_LIPOPROTEIN"/>
    <property type="match status" value="1"/>
</dbReference>
<dbReference type="GO" id="GO:0016020">
    <property type="term" value="C:membrane"/>
    <property type="evidence" value="ECO:0007669"/>
    <property type="project" value="UniProtKB-SubCell"/>
</dbReference>
<accession>A0A0B5NRZ1</accession>
<keyword evidence="5" id="KW-0472">Membrane</keyword>
<keyword evidence="4" id="KW-0732">Signal</keyword>
<dbReference type="InterPro" id="IPR046953">
    <property type="entry name" value="Spore_GerAC-like_C"/>
</dbReference>
<proteinExistence type="inferred from homology"/>
<feature type="domain" description="Spore germination protein N-terminal" evidence="9">
    <location>
        <begin position="29"/>
        <end position="208"/>
    </location>
</feature>
<dbReference type="PANTHER" id="PTHR35789">
    <property type="entry name" value="SPORE GERMINATION PROTEIN B3"/>
    <property type="match status" value="1"/>
</dbReference>
<keyword evidence="7" id="KW-0449">Lipoprotein</keyword>
<gene>
    <name evidence="10" type="ORF">BF38_4310</name>
    <name evidence="11" type="ORF">FOC89_29295</name>
</gene>
<sequence>MKHKFNYMRFYLALLGTLLLLFLTGCWSSKEVEELSLTAGIALDKGKDSTIEKEDEEGGYPKRNLITATYQIVSSQAQSKGNGQQKRYINVSETGDSIHQIVREFSLKRESTMFSPHLKNIVISDNLVRTYSLEQLLEQYLRDNEVRLSCMLLISKGLAKEVLESNKKGEIPAFRLSGIADNRNRTTRILPPVSLAKLEGKMRSGSSFLLQNVISINRETKFAGAAVIKGKTKKLMGFLNEQELEGVVWINGKRNGGVVKTFDKESKKLIIYEIKSIKSKIIPHVNRNNISFDVNIESEGRLSENWMQSGKDFENEFLKREEKAIEKEVKHLVHHVTKKIQKEYQVDIAGFGNQLRIKHPRTWEKVKKDWDRTFSKVPIKYHINVTIQDYGASSLKR</sequence>
<dbReference type="InterPro" id="IPR008844">
    <property type="entry name" value="Spore_GerAC-like"/>
</dbReference>
<evidence type="ECO:0000259" key="9">
    <source>
        <dbReference type="Pfam" id="PF25198"/>
    </source>
</evidence>
<evidence type="ECO:0000256" key="6">
    <source>
        <dbReference type="ARBA" id="ARBA00023139"/>
    </source>
</evidence>
<evidence type="ECO:0000313" key="12">
    <source>
        <dbReference type="Proteomes" id="UP000031876"/>
    </source>
</evidence>
<reference evidence="11 13" key="2">
    <citation type="submission" date="2020-05" db="EMBL/GenBank/DDBJ databases">
        <title>FDA dAtabase for Regulatory Grade micrObial Sequences (FDA-ARGOS): Supporting development and validation of Infectious Disease Dx tests.</title>
        <authorList>
            <person name="Nelson B."/>
            <person name="Plummer A."/>
            <person name="Tallon L."/>
            <person name="Sadzewicz L."/>
            <person name="Zhao X."/>
            <person name="Vavikolanu K."/>
            <person name="Mehta A."/>
            <person name="Aluvathingal J."/>
            <person name="Nadendla S."/>
            <person name="Myers T."/>
            <person name="Yan Y."/>
            <person name="Sichtig H."/>
        </authorList>
    </citation>
    <scope>NUCLEOTIDE SEQUENCE [LARGE SCALE GENOMIC DNA]</scope>
    <source>
        <strain evidence="11 13">FDAARGOS_795</strain>
    </source>
</reference>
<name>A0A0B5NRZ1_BACTU</name>
<evidence type="ECO:0000259" key="8">
    <source>
        <dbReference type="Pfam" id="PF05504"/>
    </source>
</evidence>
<comment type="similarity">
    <text evidence="2">Belongs to the GerABKC lipoprotein family.</text>
</comment>
<evidence type="ECO:0000256" key="3">
    <source>
        <dbReference type="ARBA" id="ARBA00022544"/>
    </source>
</evidence>
<dbReference type="Gene3D" id="3.30.300.210">
    <property type="entry name" value="Nutrient germinant receptor protein C, domain 3"/>
    <property type="match status" value="1"/>
</dbReference>
<dbReference type="AlphaFoldDB" id="A0A0B5NRZ1"/>
<dbReference type="EMBL" id="CP053980">
    <property type="protein sequence ID" value="QKH27876.1"/>
    <property type="molecule type" value="Genomic_DNA"/>
</dbReference>
<dbReference type="NCBIfam" id="TIGR02887">
    <property type="entry name" value="spore_ger_x_C"/>
    <property type="match status" value="1"/>
</dbReference>
<keyword evidence="3" id="KW-0309">Germination</keyword>
<dbReference type="Pfam" id="PF25198">
    <property type="entry name" value="Spore_GerAC_N"/>
    <property type="match status" value="1"/>
</dbReference>
<dbReference type="InterPro" id="IPR038501">
    <property type="entry name" value="Spore_GerAC_C_sf"/>
</dbReference>
<dbReference type="GO" id="GO:0009847">
    <property type="term" value="P:spore germination"/>
    <property type="evidence" value="ECO:0007669"/>
    <property type="project" value="InterPro"/>
</dbReference>
<dbReference type="RefSeq" id="WP_000680788.1">
    <property type="nucleotide sequence ID" value="NZ_CP009335.1"/>
</dbReference>
<evidence type="ECO:0000256" key="5">
    <source>
        <dbReference type="ARBA" id="ARBA00023136"/>
    </source>
</evidence>
<evidence type="ECO:0000256" key="4">
    <source>
        <dbReference type="ARBA" id="ARBA00022729"/>
    </source>
</evidence>
<dbReference type="Proteomes" id="UP000501107">
    <property type="component" value="Chromosome"/>
</dbReference>
<keyword evidence="6" id="KW-0564">Palmitate</keyword>
<dbReference type="Proteomes" id="UP000031876">
    <property type="component" value="Chromosome"/>
</dbReference>
<evidence type="ECO:0000256" key="7">
    <source>
        <dbReference type="ARBA" id="ARBA00023288"/>
    </source>
</evidence>